<sequence>MVVVVVVLVCEPSSAHIFTLAMSSLDHLHLSRVSQQSTSYLYIPSHDPTHSVPSCTHNLQFSRVCARARPCLQTHTHTFRLST</sequence>
<dbReference type="EMBL" id="GGFM01010680">
    <property type="protein sequence ID" value="MBW31431.1"/>
    <property type="molecule type" value="Transcribed_RNA"/>
</dbReference>
<name>A0A2M3ZSB3_9DIPT</name>
<protein>
    <submittedName>
        <fullName evidence="1">Putative secreted peptide</fullName>
    </submittedName>
</protein>
<accession>A0A2M3ZSB3</accession>
<organism evidence="1">
    <name type="scientific">Anopheles braziliensis</name>
    <dbReference type="NCBI Taxonomy" id="58242"/>
    <lineage>
        <taxon>Eukaryota</taxon>
        <taxon>Metazoa</taxon>
        <taxon>Ecdysozoa</taxon>
        <taxon>Arthropoda</taxon>
        <taxon>Hexapoda</taxon>
        <taxon>Insecta</taxon>
        <taxon>Pterygota</taxon>
        <taxon>Neoptera</taxon>
        <taxon>Endopterygota</taxon>
        <taxon>Diptera</taxon>
        <taxon>Nematocera</taxon>
        <taxon>Culicoidea</taxon>
        <taxon>Culicidae</taxon>
        <taxon>Anophelinae</taxon>
        <taxon>Anopheles</taxon>
    </lineage>
</organism>
<evidence type="ECO:0000313" key="1">
    <source>
        <dbReference type="EMBL" id="MBW31431.1"/>
    </source>
</evidence>
<reference evidence="1" key="1">
    <citation type="submission" date="2018-01" db="EMBL/GenBank/DDBJ databases">
        <title>An insight into the sialome of Amazonian anophelines.</title>
        <authorList>
            <person name="Ribeiro J.M."/>
            <person name="Scarpassa V."/>
            <person name="Calvo E."/>
        </authorList>
    </citation>
    <scope>NUCLEOTIDE SEQUENCE</scope>
    <source>
        <tissue evidence="1">Salivary glands</tissue>
    </source>
</reference>
<dbReference type="AlphaFoldDB" id="A0A2M3ZSB3"/>
<proteinExistence type="predicted"/>